<evidence type="ECO:0000313" key="2">
    <source>
        <dbReference type="EMBL" id="KAA1091764.1"/>
    </source>
</evidence>
<evidence type="ECO:0000313" key="3">
    <source>
        <dbReference type="Proteomes" id="UP000324748"/>
    </source>
</evidence>
<sequence length="212" mass="23687">MPSKRSPLSLLNPLIPLTKPLTSTTPRLGRNFLVRTELSIPSNPRISPLHVHGRYQSLWQIHQECKYPFRDNGLLLSSLRTTLSTSKPLCRGYCTWTKGTLARTDQLDPSTDHRAAESVMGPRLALSELSFTPEDAASAPPSSPSLQICPPSAVVLDSPLPWPLECVSYCLLPRQEIKNLNPETWPARNLATHRDGPLNLETPRIWRPDNKS</sequence>
<dbReference type="Proteomes" id="UP000324748">
    <property type="component" value="Unassembled WGS sequence"/>
</dbReference>
<protein>
    <submittedName>
        <fullName evidence="2">Uncharacterized protein</fullName>
    </submittedName>
</protein>
<organism evidence="2 3">
    <name type="scientific">Puccinia graminis f. sp. tritici</name>
    <dbReference type="NCBI Taxonomy" id="56615"/>
    <lineage>
        <taxon>Eukaryota</taxon>
        <taxon>Fungi</taxon>
        <taxon>Dikarya</taxon>
        <taxon>Basidiomycota</taxon>
        <taxon>Pucciniomycotina</taxon>
        <taxon>Pucciniomycetes</taxon>
        <taxon>Pucciniales</taxon>
        <taxon>Pucciniaceae</taxon>
        <taxon>Puccinia</taxon>
    </lineage>
</organism>
<feature type="region of interest" description="Disordered" evidence="1">
    <location>
        <begin position="188"/>
        <end position="212"/>
    </location>
</feature>
<evidence type="ECO:0000256" key="1">
    <source>
        <dbReference type="SAM" id="MobiDB-lite"/>
    </source>
</evidence>
<comment type="caution">
    <text evidence="2">The sequence shown here is derived from an EMBL/GenBank/DDBJ whole genome shotgun (WGS) entry which is preliminary data.</text>
</comment>
<keyword evidence="3" id="KW-1185">Reference proteome</keyword>
<dbReference type="OrthoDB" id="3039677at2759"/>
<accession>A0A5B0NTD3</accession>
<dbReference type="EMBL" id="VSWC01000091">
    <property type="protein sequence ID" value="KAA1091764.1"/>
    <property type="molecule type" value="Genomic_DNA"/>
</dbReference>
<dbReference type="AlphaFoldDB" id="A0A5B0NTD3"/>
<gene>
    <name evidence="2" type="ORF">PGT21_000452</name>
</gene>
<name>A0A5B0NTD3_PUCGR</name>
<reference evidence="2 3" key="1">
    <citation type="submission" date="2019-05" db="EMBL/GenBank/DDBJ databases">
        <title>Emergence of the Ug99 lineage of the wheat stem rust pathogen through somatic hybridization.</title>
        <authorList>
            <person name="Li F."/>
            <person name="Upadhyaya N.M."/>
            <person name="Sperschneider J."/>
            <person name="Matny O."/>
            <person name="Nguyen-Phuc H."/>
            <person name="Mago R."/>
            <person name="Raley C."/>
            <person name="Miller M.E."/>
            <person name="Silverstein K.A.T."/>
            <person name="Henningsen E."/>
            <person name="Hirsch C.D."/>
            <person name="Visser B."/>
            <person name="Pretorius Z.A."/>
            <person name="Steffenson B.J."/>
            <person name="Schwessinger B."/>
            <person name="Dodds P.N."/>
            <person name="Figueroa M."/>
        </authorList>
    </citation>
    <scope>NUCLEOTIDE SEQUENCE [LARGE SCALE GENOMIC DNA]</scope>
    <source>
        <strain evidence="2">21-0</strain>
    </source>
</reference>
<proteinExistence type="predicted"/>